<evidence type="ECO:0000313" key="2">
    <source>
        <dbReference type="EMBL" id="SNV06573.1"/>
    </source>
</evidence>
<organism evidence="2 3">
    <name type="scientific">Capnocytophaga haemolytica</name>
    <dbReference type="NCBI Taxonomy" id="45243"/>
    <lineage>
        <taxon>Bacteria</taxon>
        <taxon>Pseudomonadati</taxon>
        <taxon>Bacteroidota</taxon>
        <taxon>Flavobacteriia</taxon>
        <taxon>Flavobacteriales</taxon>
        <taxon>Flavobacteriaceae</taxon>
        <taxon>Capnocytophaga</taxon>
    </lineage>
</organism>
<keyword evidence="1" id="KW-0812">Transmembrane</keyword>
<proteinExistence type="predicted"/>
<reference evidence="2 3" key="1">
    <citation type="submission" date="2017-06" db="EMBL/GenBank/DDBJ databases">
        <authorList>
            <consortium name="Pathogen Informatics"/>
        </authorList>
    </citation>
    <scope>NUCLEOTIDE SEQUENCE [LARGE SCALE GENOMIC DNA]</scope>
    <source>
        <strain evidence="2 3">NCTC12947</strain>
    </source>
</reference>
<gene>
    <name evidence="2" type="ORF">SAMEA44541418_00766</name>
</gene>
<sequence>MKMLNFTYKKLKNQLNMCHFFSTVKGFYTVFCTFIILIIIVLCCI</sequence>
<keyword evidence="1" id="KW-0472">Membrane</keyword>
<keyword evidence="1" id="KW-1133">Transmembrane helix</keyword>
<evidence type="ECO:0000313" key="3">
    <source>
        <dbReference type="Proteomes" id="UP000215539"/>
    </source>
</evidence>
<protein>
    <submittedName>
        <fullName evidence="2">Uncharacterized protein</fullName>
    </submittedName>
</protein>
<dbReference type="EMBL" id="LT906449">
    <property type="protein sequence ID" value="SNV06573.1"/>
    <property type="molecule type" value="Genomic_DNA"/>
</dbReference>
<name>A0AAX2GYW4_9FLAO</name>
<dbReference type="AlphaFoldDB" id="A0AAX2GYW4"/>
<evidence type="ECO:0000256" key="1">
    <source>
        <dbReference type="SAM" id="Phobius"/>
    </source>
</evidence>
<dbReference type="Proteomes" id="UP000215539">
    <property type="component" value="Chromosome 1"/>
</dbReference>
<accession>A0AAX2GYW4</accession>
<feature type="transmembrane region" description="Helical" evidence="1">
    <location>
        <begin position="20"/>
        <end position="44"/>
    </location>
</feature>